<name>A0ABT8G0A8_9MICO</name>
<reference evidence="2" key="1">
    <citation type="submission" date="2023-06" db="EMBL/GenBank/DDBJ databases">
        <title>SYSU T00b26.</title>
        <authorList>
            <person name="Gao L."/>
            <person name="Fang B.-Z."/>
            <person name="Li W.-J."/>
        </authorList>
    </citation>
    <scope>NUCLEOTIDE SEQUENCE</scope>
    <source>
        <strain evidence="2">SYSU T00b26</strain>
    </source>
</reference>
<keyword evidence="1" id="KW-1133">Transmembrane helix</keyword>
<proteinExistence type="predicted"/>
<feature type="transmembrane region" description="Helical" evidence="1">
    <location>
        <begin position="12"/>
        <end position="31"/>
    </location>
</feature>
<dbReference type="EMBL" id="JAUHPV010000003">
    <property type="protein sequence ID" value="MDN4472576.1"/>
    <property type="molecule type" value="Genomic_DNA"/>
</dbReference>
<sequence length="94" mass="9457">MDEPKRGAGEAVEGALIAVLGGPIIYGLFAIPGTISAAPVVVFVGLALGFATFAYGCARAARGARIYLRNVETAALVSLHGADAVAELDAQPTS</sequence>
<comment type="caution">
    <text evidence="2">The sequence shown here is derived from an EMBL/GenBank/DDBJ whole genome shotgun (WGS) entry which is preliminary data.</text>
</comment>
<dbReference type="Proteomes" id="UP001172738">
    <property type="component" value="Unassembled WGS sequence"/>
</dbReference>
<keyword evidence="1" id="KW-0472">Membrane</keyword>
<organism evidence="2 3">
    <name type="scientific">Demequina zhanjiangensis</name>
    <dbReference type="NCBI Taxonomy" id="3051659"/>
    <lineage>
        <taxon>Bacteria</taxon>
        <taxon>Bacillati</taxon>
        <taxon>Actinomycetota</taxon>
        <taxon>Actinomycetes</taxon>
        <taxon>Micrococcales</taxon>
        <taxon>Demequinaceae</taxon>
        <taxon>Demequina</taxon>
    </lineage>
</organism>
<gene>
    <name evidence="2" type="ORF">QQX04_06175</name>
</gene>
<evidence type="ECO:0000313" key="2">
    <source>
        <dbReference type="EMBL" id="MDN4472576.1"/>
    </source>
</evidence>
<evidence type="ECO:0000313" key="3">
    <source>
        <dbReference type="Proteomes" id="UP001172738"/>
    </source>
</evidence>
<dbReference type="RefSeq" id="WP_301127265.1">
    <property type="nucleotide sequence ID" value="NZ_JAUHPV010000003.1"/>
</dbReference>
<evidence type="ECO:0000256" key="1">
    <source>
        <dbReference type="SAM" id="Phobius"/>
    </source>
</evidence>
<accession>A0ABT8G0A8</accession>
<protein>
    <submittedName>
        <fullName evidence="2">Uncharacterized protein</fullName>
    </submittedName>
</protein>
<keyword evidence="3" id="KW-1185">Reference proteome</keyword>
<feature type="transmembrane region" description="Helical" evidence="1">
    <location>
        <begin position="37"/>
        <end position="58"/>
    </location>
</feature>
<keyword evidence="1" id="KW-0812">Transmembrane</keyword>